<keyword evidence="3" id="KW-1185">Reference proteome</keyword>
<comment type="caution">
    <text evidence="2">The sequence shown here is derived from an EMBL/GenBank/DDBJ whole genome shotgun (WGS) entry which is preliminary data.</text>
</comment>
<feature type="compositionally biased region" description="Acidic residues" evidence="1">
    <location>
        <begin position="140"/>
        <end position="151"/>
    </location>
</feature>
<protein>
    <submittedName>
        <fullName evidence="2">Uncharacterized protein</fullName>
    </submittedName>
</protein>
<organism evidence="2 3">
    <name type="scientific">Thalassoglobus neptunius</name>
    <dbReference type="NCBI Taxonomy" id="1938619"/>
    <lineage>
        <taxon>Bacteria</taxon>
        <taxon>Pseudomonadati</taxon>
        <taxon>Planctomycetota</taxon>
        <taxon>Planctomycetia</taxon>
        <taxon>Planctomycetales</taxon>
        <taxon>Planctomycetaceae</taxon>
        <taxon>Thalassoglobus</taxon>
    </lineage>
</organism>
<dbReference type="Proteomes" id="UP000317243">
    <property type="component" value="Unassembled WGS sequence"/>
</dbReference>
<feature type="compositionally biased region" description="Basic and acidic residues" evidence="1">
    <location>
        <begin position="128"/>
        <end position="137"/>
    </location>
</feature>
<reference evidence="2 3" key="1">
    <citation type="submission" date="2019-02" db="EMBL/GenBank/DDBJ databases">
        <title>Deep-cultivation of Planctomycetes and their phenomic and genomic characterization uncovers novel biology.</title>
        <authorList>
            <person name="Wiegand S."/>
            <person name="Jogler M."/>
            <person name="Boedeker C."/>
            <person name="Pinto D."/>
            <person name="Vollmers J."/>
            <person name="Rivas-Marin E."/>
            <person name="Kohn T."/>
            <person name="Peeters S.H."/>
            <person name="Heuer A."/>
            <person name="Rast P."/>
            <person name="Oberbeckmann S."/>
            <person name="Bunk B."/>
            <person name="Jeske O."/>
            <person name="Meyerdierks A."/>
            <person name="Storesund J.E."/>
            <person name="Kallscheuer N."/>
            <person name="Luecker S."/>
            <person name="Lage O.M."/>
            <person name="Pohl T."/>
            <person name="Merkel B.J."/>
            <person name="Hornburger P."/>
            <person name="Mueller R.-W."/>
            <person name="Bruemmer F."/>
            <person name="Labrenz M."/>
            <person name="Spormann A.M."/>
            <person name="Op Den Camp H."/>
            <person name="Overmann J."/>
            <person name="Amann R."/>
            <person name="Jetten M.S.M."/>
            <person name="Mascher T."/>
            <person name="Medema M.H."/>
            <person name="Devos D.P."/>
            <person name="Kaster A.-K."/>
            <person name="Ovreas L."/>
            <person name="Rohde M."/>
            <person name="Galperin M.Y."/>
            <person name="Jogler C."/>
        </authorList>
    </citation>
    <scope>NUCLEOTIDE SEQUENCE [LARGE SCALE GENOMIC DNA]</scope>
    <source>
        <strain evidence="2 3">KOR42</strain>
    </source>
</reference>
<evidence type="ECO:0000313" key="3">
    <source>
        <dbReference type="Proteomes" id="UP000317243"/>
    </source>
</evidence>
<dbReference type="AlphaFoldDB" id="A0A5C5X3M6"/>
<gene>
    <name evidence="2" type="ORF">KOR42_05370</name>
</gene>
<name>A0A5C5X3M6_9PLAN</name>
<sequence length="151" mass="16316">MRECFVGMIAACCLVGCGGGLEEFGTAPVTGKVLCKGEPLARAFVAFNPLRKGDSAEVGKQGFAITNDNGEFVLGTYDQADGGVVGEHSVRVWLNGESCDCVVGDTVEVRKVEVKGGEDNEFTFELPEANRRQKMMQDEQAAEERDDEEDE</sequence>
<evidence type="ECO:0000256" key="1">
    <source>
        <dbReference type="SAM" id="MobiDB-lite"/>
    </source>
</evidence>
<dbReference type="OrthoDB" id="285633at2"/>
<dbReference type="EMBL" id="SIHI01000001">
    <property type="protein sequence ID" value="TWT57179.1"/>
    <property type="molecule type" value="Genomic_DNA"/>
</dbReference>
<feature type="region of interest" description="Disordered" evidence="1">
    <location>
        <begin position="126"/>
        <end position="151"/>
    </location>
</feature>
<dbReference type="RefSeq" id="WP_146507049.1">
    <property type="nucleotide sequence ID" value="NZ_SIHI01000001.1"/>
</dbReference>
<accession>A0A5C5X3M6</accession>
<proteinExistence type="predicted"/>
<evidence type="ECO:0000313" key="2">
    <source>
        <dbReference type="EMBL" id="TWT57179.1"/>
    </source>
</evidence>